<sequence>MSVSVPAFTNACIAPSRSASTVYLVGVPVTNEGRLEAYTVDLSNVDAPKATFVNNRTSSSWSSSAPKGCYSYPGNQADANGPVLVSQFGPKSYFTNIYPNGTIDFASYFNLVGFISPKLFSLTGAVGNLDWFTAYANMTFPTTNSPWCGLRINATETINSQQDAVISLYPSSNPLLSVGTFVATSNTPAQGYHTVFDASGNSGTIYTTLASATPIVTSQDRVLSLTSPQQVDMGGVTLTTNAISITMIGVGYILDRASDGSTVMYSISPGRSVKLERVAISGNVPPYSPSMVATALNSQIVVYGSSTGSIATATFNIYDTVTGAWNGPGLVKPPAPAPSSSGSSPRPTSEPSSEGSKSNAAAIGGGVAAVVVILLLVAFIVYKRRKPKTNAAAAAVAAGAGGSQPAHGTNVYNDAGKTNNPPPMQQNYQPQQQQQQQPTYNPHHSYIPPTPLGKDAFGPTSPIQQHQQSPVQQYQQSPVIFQSQQYNANQGQHQQNYSYIPPTLGGVTPQQQQQPSPTIFQPQTSGNSPAYSQPIYTSGPGTTGPIQPTYPPINQDHGSSTGSPQYRQQAQGQGYAP</sequence>
<feature type="region of interest" description="Disordered" evidence="1">
    <location>
        <begin position="487"/>
        <end position="577"/>
    </location>
</feature>
<feature type="compositionally biased region" description="Low complexity" evidence="1">
    <location>
        <begin position="564"/>
        <end position="577"/>
    </location>
</feature>
<keyword evidence="4" id="KW-1185">Reference proteome</keyword>
<evidence type="ECO:0000256" key="1">
    <source>
        <dbReference type="SAM" id="MobiDB-lite"/>
    </source>
</evidence>
<feature type="compositionally biased region" description="Low complexity" evidence="1">
    <location>
        <begin position="425"/>
        <end position="442"/>
    </location>
</feature>
<evidence type="ECO:0008006" key="5">
    <source>
        <dbReference type="Google" id="ProtNLM"/>
    </source>
</evidence>
<organism evidence="3 4">
    <name type="scientific">Mortierella alpina</name>
    <name type="common">Oleaginous fungus</name>
    <name type="synonym">Mortierella renispora</name>
    <dbReference type="NCBI Taxonomy" id="64518"/>
    <lineage>
        <taxon>Eukaryota</taxon>
        <taxon>Fungi</taxon>
        <taxon>Fungi incertae sedis</taxon>
        <taxon>Mucoromycota</taxon>
        <taxon>Mortierellomycotina</taxon>
        <taxon>Mortierellomycetes</taxon>
        <taxon>Mortierellales</taxon>
        <taxon>Mortierellaceae</taxon>
        <taxon>Mortierella</taxon>
    </lineage>
</organism>
<dbReference type="OrthoDB" id="2431312at2759"/>
<evidence type="ECO:0000256" key="2">
    <source>
        <dbReference type="SAM" id="Phobius"/>
    </source>
</evidence>
<protein>
    <recommendedName>
        <fullName evidence="5">Transmembrane protein</fullName>
    </recommendedName>
</protein>
<feature type="compositionally biased region" description="Polar residues" evidence="1">
    <location>
        <begin position="525"/>
        <end position="546"/>
    </location>
</feature>
<keyword evidence="2" id="KW-0472">Membrane</keyword>
<feature type="region of interest" description="Disordered" evidence="1">
    <location>
        <begin position="329"/>
        <end position="360"/>
    </location>
</feature>
<keyword evidence="2" id="KW-1133">Transmembrane helix</keyword>
<comment type="caution">
    <text evidence="3">The sequence shown here is derived from an EMBL/GenBank/DDBJ whole genome shotgun (WGS) entry which is preliminary data.</text>
</comment>
<accession>A0A9P6J3L8</accession>
<evidence type="ECO:0000313" key="3">
    <source>
        <dbReference type="EMBL" id="KAF9960458.1"/>
    </source>
</evidence>
<dbReference type="Proteomes" id="UP000738359">
    <property type="component" value="Unassembled WGS sequence"/>
</dbReference>
<reference evidence="3" key="1">
    <citation type="journal article" date="2020" name="Fungal Divers.">
        <title>Resolving the Mortierellaceae phylogeny through synthesis of multi-gene phylogenetics and phylogenomics.</title>
        <authorList>
            <person name="Vandepol N."/>
            <person name="Liber J."/>
            <person name="Desiro A."/>
            <person name="Na H."/>
            <person name="Kennedy M."/>
            <person name="Barry K."/>
            <person name="Grigoriev I.V."/>
            <person name="Miller A.N."/>
            <person name="O'Donnell K."/>
            <person name="Stajich J.E."/>
            <person name="Bonito G."/>
        </authorList>
    </citation>
    <scope>NUCLEOTIDE SEQUENCE</scope>
    <source>
        <strain evidence="3">CK1249</strain>
    </source>
</reference>
<proteinExistence type="predicted"/>
<dbReference type="AlphaFoldDB" id="A0A9P6J3L8"/>
<gene>
    <name evidence="3" type="ORF">BGZ70_008603</name>
</gene>
<dbReference type="EMBL" id="JAAAHY010000630">
    <property type="protein sequence ID" value="KAF9960458.1"/>
    <property type="molecule type" value="Genomic_DNA"/>
</dbReference>
<feature type="transmembrane region" description="Helical" evidence="2">
    <location>
        <begin position="360"/>
        <end position="382"/>
    </location>
</feature>
<name>A0A9P6J3L8_MORAP</name>
<feature type="compositionally biased region" description="Low complexity" evidence="1">
    <location>
        <begin position="487"/>
        <end position="524"/>
    </location>
</feature>
<feature type="compositionally biased region" description="Low complexity" evidence="1">
    <location>
        <begin position="461"/>
        <end position="475"/>
    </location>
</feature>
<feature type="region of interest" description="Disordered" evidence="1">
    <location>
        <begin position="397"/>
        <end position="475"/>
    </location>
</feature>
<keyword evidence="2" id="KW-0812">Transmembrane</keyword>
<evidence type="ECO:0000313" key="4">
    <source>
        <dbReference type="Proteomes" id="UP000738359"/>
    </source>
</evidence>
<feature type="compositionally biased region" description="Low complexity" evidence="1">
    <location>
        <begin position="338"/>
        <end position="360"/>
    </location>
</feature>